<keyword evidence="4 5" id="KW-0472">Membrane</keyword>
<dbReference type="AlphaFoldDB" id="A0A183HW85"/>
<evidence type="ECO:0000256" key="2">
    <source>
        <dbReference type="ARBA" id="ARBA00022692"/>
    </source>
</evidence>
<feature type="transmembrane region" description="Helical" evidence="5">
    <location>
        <begin position="43"/>
        <end position="62"/>
    </location>
</feature>
<dbReference type="PANTHER" id="PTHR24064">
    <property type="entry name" value="SOLUTE CARRIER FAMILY 22 MEMBER"/>
    <property type="match status" value="1"/>
</dbReference>
<accession>A0A183HW85</accession>
<name>A0A183HW85_9BILA</name>
<keyword evidence="3 5" id="KW-1133">Transmembrane helix</keyword>
<dbReference type="GO" id="GO:0016020">
    <property type="term" value="C:membrane"/>
    <property type="evidence" value="ECO:0007669"/>
    <property type="project" value="UniProtKB-SubCell"/>
</dbReference>
<evidence type="ECO:0000256" key="1">
    <source>
        <dbReference type="ARBA" id="ARBA00004141"/>
    </source>
</evidence>
<evidence type="ECO:0000313" key="6">
    <source>
        <dbReference type="EMBL" id="VDO78911.1"/>
    </source>
</evidence>
<evidence type="ECO:0000313" key="7">
    <source>
        <dbReference type="Proteomes" id="UP000267606"/>
    </source>
</evidence>
<dbReference type="InterPro" id="IPR036259">
    <property type="entry name" value="MFS_trans_sf"/>
</dbReference>
<dbReference type="STRING" id="387005.A0A183HW85"/>
<organism evidence="8">
    <name type="scientific">Onchocerca flexuosa</name>
    <dbReference type="NCBI Taxonomy" id="387005"/>
    <lineage>
        <taxon>Eukaryota</taxon>
        <taxon>Metazoa</taxon>
        <taxon>Ecdysozoa</taxon>
        <taxon>Nematoda</taxon>
        <taxon>Chromadorea</taxon>
        <taxon>Rhabditida</taxon>
        <taxon>Spirurina</taxon>
        <taxon>Spiruromorpha</taxon>
        <taxon>Filarioidea</taxon>
        <taxon>Onchocercidae</taxon>
        <taxon>Onchocerca</taxon>
    </lineage>
</organism>
<gene>
    <name evidence="6" type="ORF">OFLC_LOCUS11747</name>
</gene>
<reference evidence="6 7" key="2">
    <citation type="submission" date="2018-11" db="EMBL/GenBank/DDBJ databases">
        <authorList>
            <consortium name="Pathogen Informatics"/>
        </authorList>
    </citation>
    <scope>NUCLEOTIDE SEQUENCE [LARGE SCALE GENOMIC DNA]</scope>
</reference>
<sequence length="114" mass="13257">MYVYVIENIPVNARIKVNTFITWSPNFLVLSLVAYFTHSWDKLAIAINLLASPSLFCFIFLYESPRWLIQKGRLNEAQKIILAMNSWGQSVKNKHNFHEEDVMNALANDHLVFN</sequence>
<protein>
    <submittedName>
        <fullName evidence="8">MFS domain-containing protein</fullName>
    </submittedName>
</protein>
<dbReference type="Gene3D" id="1.20.1250.20">
    <property type="entry name" value="MFS general substrate transporter like domains"/>
    <property type="match status" value="1"/>
</dbReference>
<keyword evidence="7" id="KW-1185">Reference proteome</keyword>
<keyword evidence="2 5" id="KW-0812">Transmembrane</keyword>
<dbReference type="Pfam" id="PF00083">
    <property type="entry name" value="Sugar_tr"/>
    <property type="match status" value="1"/>
</dbReference>
<dbReference type="WBParaSite" id="OFLC_0001174701-mRNA-1">
    <property type="protein sequence ID" value="OFLC_0001174701-mRNA-1"/>
    <property type="gene ID" value="OFLC_0001174701"/>
</dbReference>
<evidence type="ECO:0000256" key="4">
    <source>
        <dbReference type="ARBA" id="ARBA00023136"/>
    </source>
</evidence>
<evidence type="ECO:0000313" key="8">
    <source>
        <dbReference type="WBParaSite" id="OFLC_0001174701-mRNA-1"/>
    </source>
</evidence>
<feature type="transmembrane region" description="Helical" evidence="5">
    <location>
        <begin position="20"/>
        <end position="37"/>
    </location>
</feature>
<comment type="subcellular location">
    <subcellularLocation>
        <location evidence="1">Membrane</location>
        <topology evidence="1">Multi-pass membrane protein</topology>
    </subcellularLocation>
</comment>
<dbReference type="EMBL" id="UZAJ01017403">
    <property type="protein sequence ID" value="VDO78911.1"/>
    <property type="molecule type" value="Genomic_DNA"/>
</dbReference>
<reference evidence="8" key="1">
    <citation type="submission" date="2016-06" db="UniProtKB">
        <authorList>
            <consortium name="WormBaseParasite"/>
        </authorList>
    </citation>
    <scope>IDENTIFICATION</scope>
</reference>
<dbReference type="GO" id="GO:0022857">
    <property type="term" value="F:transmembrane transporter activity"/>
    <property type="evidence" value="ECO:0007669"/>
    <property type="project" value="InterPro"/>
</dbReference>
<evidence type="ECO:0000256" key="5">
    <source>
        <dbReference type="SAM" id="Phobius"/>
    </source>
</evidence>
<dbReference type="Proteomes" id="UP000267606">
    <property type="component" value="Unassembled WGS sequence"/>
</dbReference>
<evidence type="ECO:0000256" key="3">
    <source>
        <dbReference type="ARBA" id="ARBA00022989"/>
    </source>
</evidence>
<dbReference type="InterPro" id="IPR005828">
    <property type="entry name" value="MFS_sugar_transport-like"/>
</dbReference>
<proteinExistence type="predicted"/>